<dbReference type="InterPro" id="IPR050109">
    <property type="entry name" value="HTH-type_TetR-like_transc_reg"/>
</dbReference>
<proteinExistence type="predicted"/>
<comment type="caution">
    <text evidence="6">The sequence shown here is derived from an EMBL/GenBank/DDBJ whole genome shotgun (WGS) entry which is preliminary data.</text>
</comment>
<dbReference type="AlphaFoldDB" id="A0A6B3NCT1"/>
<dbReference type="PROSITE" id="PS50977">
    <property type="entry name" value="HTH_TETR_2"/>
    <property type="match status" value="1"/>
</dbReference>
<dbReference type="Pfam" id="PF14246">
    <property type="entry name" value="TetR_C_7"/>
    <property type="match status" value="1"/>
</dbReference>
<dbReference type="SUPFAM" id="SSF48498">
    <property type="entry name" value="Tetracyclin repressor-like, C-terminal domain"/>
    <property type="match status" value="1"/>
</dbReference>
<dbReference type="PRINTS" id="PR00455">
    <property type="entry name" value="HTHTETR"/>
</dbReference>
<dbReference type="EMBL" id="JAAHFQ010000670">
    <property type="protein sequence ID" value="NER30899.1"/>
    <property type="molecule type" value="Genomic_DNA"/>
</dbReference>
<evidence type="ECO:0000256" key="1">
    <source>
        <dbReference type="ARBA" id="ARBA00023015"/>
    </source>
</evidence>
<evidence type="ECO:0000259" key="5">
    <source>
        <dbReference type="PROSITE" id="PS50977"/>
    </source>
</evidence>
<dbReference type="FunFam" id="1.10.10.60:FF:000141">
    <property type="entry name" value="TetR family transcriptional regulator"/>
    <property type="match status" value="1"/>
</dbReference>
<gene>
    <name evidence="6" type="ORF">F6J89_25585</name>
</gene>
<dbReference type="GO" id="GO:0003700">
    <property type="term" value="F:DNA-binding transcription factor activity"/>
    <property type="evidence" value="ECO:0007669"/>
    <property type="project" value="TreeGrafter"/>
</dbReference>
<dbReference type="InterPro" id="IPR036271">
    <property type="entry name" value="Tet_transcr_reg_TetR-rel_C_sf"/>
</dbReference>
<dbReference type="InterPro" id="IPR039536">
    <property type="entry name" value="TetR_C_Proteobacteria"/>
</dbReference>
<evidence type="ECO:0000256" key="2">
    <source>
        <dbReference type="ARBA" id="ARBA00023125"/>
    </source>
</evidence>
<dbReference type="Gene3D" id="1.10.357.10">
    <property type="entry name" value="Tetracycline Repressor, domain 2"/>
    <property type="match status" value="1"/>
</dbReference>
<accession>A0A6B3NCT1</accession>
<dbReference type="InterPro" id="IPR009057">
    <property type="entry name" value="Homeodomain-like_sf"/>
</dbReference>
<dbReference type="InterPro" id="IPR023772">
    <property type="entry name" value="DNA-bd_HTH_TetR-type_CS"/>
</dbReference>
<organism evidence="6">
    <name type="scientific">Symploca sp. SIO1C4</name>
    <dbReference type="NCBI Taxonomy" id="2607765"/>
    <lineage>
        <taxon>Bacteria</taxon>
        <taxon>Bacillati</taxon>
        <taxon>Cyanobacteriota</taxon>
        <taxon>Cyanophyceae</taxon>
        <taxon>Coleofasciculales</taxon>
        <taxon>Coleofasciculaceae</taxon>
        <taxon>Symploca</taxon>
    </lineage>
</organism>
<evidence type="ECO:0000313" key="6">
    <source>
        <dbReference type="EMBL" id="NER30899.1"/>
    </source>
</evidence>
<keyword evidence="1" id="KW-0805">Transcription regulation</keyword>
<protein>
    <submittedName>
        <fullName evidence="6">TetR/AcrR family transcriptional regulator</fullName>
    </submittedName>
</protein>
<dbReference type="InterPro" id="IPR001647">
    <property type="entry name" value="HTH_TetR"/>
</dbReference>
<dbReference type="GO" id="GO:0045892">
    <property type="term" value="P:negative regulation of DNA-templated transcription"/>
    <property type="evidence" value="ECO:0007669"/>
    <property type="project" value="UniProtKB-ARBA"/>
</dbReference>
<dbReference type="SUPFAM" id="SSF46689">
    <property type="entry name" value="Homeodomain-like"/>
    <property type="match status" value="1"/>
</dbReference>
<sequence>MVQTETSRAGRQKPVKKAEVILEGAMQEFLAHGYAATSMDRIAAAAGVSKATVYSHFQDKEGLFTTLIQRLAQERYRTIFDPQHPQSLQGEPRIVLRRLATEILDNSIEDQQFHDFMRIIVGESGRFPQLARTYVQNLAKPVIEILGQYLASHSELKLPDPEAAVRVFIGTLVYCVIFQELLHGKKILPMERERLIETLIHLIVPENL</sequence>
<reference evidence="6" key="1">
    <citation type="submission" date="2019-11" db="EMBL/GenBank/DDBJ databases">
        <title>Genomic insights into an expanded diversity of filamentous marine cyanobacteria reveals the extraordinary biosynthetic potential of Moorea and Okeania.</title>
        <authorList>
            <person name="Ferreira Leao T."/>
            <person name="Wang M."/>
            <person name="Moss N."/>
            <person name="Da Silva R."/>
            <person name="Sanders J."/>
            <person name="Nurk S."/>
            <person name="Gurevich A."/>
            <person name="Humphrey G."/>
            <person name="Reher R."/>
            <person name="Zhu Q."/>
            <person name="Belda-Ferre P."/>
            <person name="Glukhov E."/>
            <person name="Rex R."/>
            <person name="Dorrestein P.C."/>
            <person name="Knight R."/>
            <person name="Pevzner P."/>
            <person name="Gerwick W.H."/>
            <person name="Gerwick L."/>
        </authorList>
    </citation>
    <scope>NUCLEOTIDE SEQUENCE</scope>
    <source>
        <strain evidence="6">SIO1C4</strain>
    </source>
</reference>
<keyword evidence="3" id="KW-0804">Transcription</keyword>
<dbReference type="GO" id="GO:0000976">
    <property type="term" value="F:transcription cis-regulatory region binding"/>
    <property type="evidence" value="ECO:0007669"/>
    <property type="project" value="TreeGrafter"/>
</dbReference>
<dbReference type="PANTHER" id="PTHR30055:SF146">
    <property type="entry name" value="HTH-TYPE TRANSCRIPTIONAL DUAL REGULATOR CECR"/>
    <property type="match status" value="1"/>
</dbReference>
<feature type="domain" description="HTH tetR-type" evidence="5">
    <location>
        <begin position="15"/>
        <end position="75"/>
    </location>
</feature>
<keyword evidence="2 4" id="KW-0238">DNA-binding</keyword>
<feature type="DNA-binding region" description="H-T-H motif" evidence="4">
    <location>
        <begin position="38"/>
        <end position="57"/>
    </location>
</feature>
<dbReference type="Pfam" id="PF00440">
    <property type="entry name" value="TetR_N"/>
    <property type="match status" value="1"/>
</dbReference>
<evidence type="ECO:0000256" key="3">
    <source>
        <dbReference type="ARBA" id="ARBA00023163"/>
    </source>
</evidence>
<name>A0A6B3NCT1_9CYAN</name>
<dbReference type="PROSITE" id="PS01081">
    <property type="entry name" value="HTH_TETR_1"/>
    <property type="match status" value="1"/>
</dbReference>
<dbReference type="PANTHER" id="PTHR30055">
    <property type="entry name" value="HTH-TYPE TRANSCRIPTIONAL REGULATOR RUTR"/>
    <property type="match status" value="1"/>
</dbReference>
<evidence type="ECO:0000256" key="4">
    <source>
        <dbReference type="PROSITE-ProRule" id="PRU00335"/>
    </source>
</evidence>